<dbReference type="STRING" id="1036808.A0A0C3D8W7"/>
<name>A0A0C3D8W7_9AGAM</name>
<dbReference type="InParanoid" id="A0A0C3D8W7"/>
<sequence>MSMVPNIFELDSILPDHIKRVQPSNHFQDVFASAMQTGHSDIIHKLCNNADNIFGLPKSHFVTTCERLKVPTVVEMLGVKDTLNPTYSIWYPFLFKDMRVNMRKPFSNWKPLSQILKVALWGQTLLADAYVQHGGPITNGQRWRISAVTPGCIAWAAMLLMFLLSPDSEFPGNGTGAVLKILYCSAIVAEMNKFVFGHPEKEKSTSGMAEDLTAQIDATLAAMDAVGLTNDENAEEDTPHPVMSPPGSPLTLDENLADGAGIPSSTGQEQGQG</sequence>
<proteinExistence type="predicted"/>
<protein>
    <submittedName>
        <fullName evidence="2">Uncharacterized protein</fullName>
    </submittedName>
</protein>
<dbReference type="InterPro" id="IPR046521">
    <property type="entry name" value="DUF6698"/>
</dbReference>
<feature type="region of interest" description="Disordered" evidence="1">
    <location>
        <begin position="230"/>
        <end position="273"/>
    </location>
</feature>
<keyword evidence="3" id="KW-1185">Reference proteome</keyword>
<reference evidence="3" key="2">
    <citation type="submission" date="2015-01" db="EMBL/GenBank/DDBJ databases">
        <title>Evolutionary Origins and Diversification of the Mycorrhizal Mutualists.</title>
        <authorList>
            <consortium name="DOE Joint Genome Institute"/>
            <consortium name="Mycorrhizal Genomics Consortium"/>
            <person name="Kohler A."/>
            <person name="Kuo A."/>
            <person name="Nagy L.G."/>
            <person name="Floudas D."/>
            <person name="Copeland A."/>
            <person name="Barry K.W."/>
            <person name="Cichocki N."/>
            <person name="Veneault-Fourrey C."/>
            <person name="LaButti K."/>
            <person name="Lindquist E.A."/>
            <person name="Lipzen A."/>
            <person name="Lundell T."/>
            <person name="Morin E."/>
            <person name="Murat C."/>
            <person name="Riley R."/>
            <person name="Ohm R."/>
            <person name="Sun H."/>
            <person name="Tunlid A."/>
            <person name="Henrissat B."/>
            <person name="Grigoriev I.V."/>
            <person name="Hibbett D.S."/>
            <person name="Martin F."/>
        </authorList>
    </citation>
    <scope>NUCLEOTIDE SEQUENCE [LARGE SCALE GENOMIC DNA]</scope>
    <source>
        <strain evidence="3">Foug A</strain>
    </source>
</reference>
<dbReference type="EMBL" id="KN822197">
    <property type="protein sequence ID" value="KIM52844.1"/>
    <property type="molecule type" value="Genomic_DNA"/>
</dbReference>
<dbReference type="AlphaFoldDB" id="A0A0C3D8W7"/>
<dbReference type="OrthoDB" id="3231188at2759"/>
<feature type="compositionally biased region" description="Polar residues" evidence="1">
    <location>
        <begin position="263"/>
        <end position="273"/>
    </location>
</feature>
<gene>
    <name evidence="2" type="ORF">SCLCIDRAFT_32311</name>
</gene>
<dbReference type="Proteomes" id="UP000053989">
    <property type="component" value="Unassembled WGS sequence"/>
</dbReference>
<evidence type="ECO:0000313" key="3">
    <source>
        <dbReference type="Proteomes" id="UP000053989"/>
    </source>
</evidence>
<reference evidence="2 3" key="1">
    <citation type="submission" date="2014-04" db="EMBL/GenBank/DDBJ databases">
        <authorList>
            <consortium name="DOE Joint Genome Institute"/>
            <person name="Kuo A."/>
            <person name="Kohler A."/>
            <person name="Nagy L.G."/>
            <person name="Floudas D."/>
            <person name="Copeland A."/>
            <person name="Barry K.W."/>
            <person name="Cichocki N."/>
            <person name="Veneault-Fourrey C."/>
            <person name="LaButti K."/>
            <person name="Lindquist E.A."/>
            <person name="Lipzen A."/>
            <person name="Lundell T."/>
            <person name="Morin E."/>
            <person name="Murat C."/>
            <person name="Sun H."/>
            <person name="Tunlid A."/>
            <person name="Henrissat B."/>
            <person name="Grigoriev I.V."/>
            <person name="Hibbett D.S."/>
            <person name="Martin F."/>
            <person name="Nordberg H.P."/>
            <person name="Cantor M.N."/>
            <person name="Hua S.X."/>
        </authorList>
    </citation>
    <scope>NUCLEOTIDE SEQUENCE [LARGE SCALE GENOMIC DNA]</scope>
    <source>
        <strain evidence="2 3">Foug A</strain>
    </source>
</reference>
<dbReference type="HOGENOM" id="CLU_085814_0_0_1"/>
<evidence type="ECO:0000256" key="1">
    <source>
        <dbReference type="SAM" id="MobiDB-lite"/>
    </source>
</evidence>
<evidence type="ECO:0000313" key="2">
    <source>
        <dbReference type="EMBL" id="KIM52844.1"/>
    </source>
</evidence>
<accession>A0A0C3D8W7</accession>
<organism evidence="2 3">
    <name type="scientific">Scleroderma citrinum Foug A</name>
    <dbReference type="NCBI Taxonomy" id="1036808"/>
    <lineage>
        <taxon>Eukaryota</taxon>
        <taxon>Fungi</taxon>
        <taxon>Dikarya</taxon>
        <taxon>Basidiomycota</taxon>
        <taxon>Agaricomycotina</taxon>
        <taxon>Agaricomycetes</taxon>
        <taxon>Agaricomycetidae</taxon>
        <taxon>Boletales</taxon>
        <taxon>Sclerodermatineae</taxon>
        <taxon>Sclerodermataceae</taxon>
        <taxon>Scleroderma</taxon>
    </lineage>
</organism>
<dbReference type="Pfam" id="PF20414">
    <property type="entry name" value="DUF6698"/>
    <property type="match status" value="1"/>
</dbReference>